<evidence type="ECO:0000313" key="4">
    <source>
        <dbReference type="EMBL" id="UQX88600.1"/>
    </source>
</evidence>
<accession>A0ABY4QYM4</accession>
<feature type="region of interest" description="Disordered" evidence="1">
    <location>
        <begin position="1"/>
        <end position="69"/>
    </location>
</feature>
<keyword evidence="5" id="KW-1185">Reference proteome</keyword>
<feature type="transmembrane region" description="Helical" evidence="2">
    <location>
        <begin position="78"/>
        <end position="97"/>
    </location>
</feature>
<protein>
    <submittedName>
        <fullName evidence="4">YdcF family protein</fullName>
    </submittedName>
</protein>
<evidence type="ECO:0000256" key="2">
    <source>
        <dbReference type="SAM" id="Phobius"/>
    </source>
</evidence>
<keyword evidence="2" id="KW-1133">Transmembrane helix</keyword>
<keyword evidence="2" id="KW-0472">Membrane</keyword>
<proteinExistence type="predicted"/>
<dbReference type="Proteomes" id="UP001056336">
    <property type="component" value="Chromosome"/>
</dbReference>
<name>A0ABY4QYM4_9ACTN</name>
<evidence type="ECO:0000259" key="3">
    <source>
        <dbReference type="Pfam" id="PF02698"/>
    </source>
</evidence>
<dbReference type="CDD" id="cd06259">
    <property type="entry name" value="YdcF-like"/>
    <property type="match status" value="1"/>
</dbReference>
<keyword evidence="2" id="KW-0812">Transmembrane</keyword>
<feature type="domain" description="DUF218" evidence="3">
    <location>
        <begin position="109"/>
        <end position="223"/>
    </location>
</feature>
<dbReference type="Pfam" id="PF02698">
    <property type="entry name" value="DUF218"/>
    <property type="match status" value="1"/>
</dbReference>
<dbReference type="InterPro" id="IPR003848">
    <property type="entry name" value="DUF218"/>
</dbReference>
<dbReference type="EMBL" id="CP097332">
    <property type="protein sequence ID" value="UQX88600.1"/>
    <property type="molecule type" value="Genomic_DNA"/>
</dbReference>
<feature type="compositionally biased region" description="Low complexity" evidence="1">
    <location>
        <begin position="13"/>
        <end position="25"/>
    </location>
</feature>
<evidence type="ECO:0000313" key="5">
    <source>
        <dbReference type="Proteomes" id="UP001056336"/>
    </source>
</evidence>
<organism evidence="4 5">
    <name type="scientific">Jatrophihabitans telluris</name>
    <dbReference type="NCBI Taxonomy" id="2038343"/>
    <lineage>
        <taxon>Bacteria</taxon>
        <taxon>Bacillati</taxon>
        <taxon>Actinomycetota</taxon>
        <taxon>Actinomycetes</taxon>
        <taxon>Jatrophihabitantales</taxon>
        <taxon>Jatrophihabitantaceae</taxon>
        <taxon>Jatrophihabitans</taxon>
    </lineage>
</organism>
<reference evidence="4" key="1">
    <citation type="journal article" date="2018" name="Int. J. Syst. Evol. Microbiol.">
        <title>Jatrophihabitans telluris sp. nov., isolated from sediment soil of lava forest wetlands and the emended description of the genus Jatrophihabitans.</title>
        <authorList>
            <person name="Lee K.C."/>
            <person name="Suh M.K."/>
            <person name="Eom M.K."/>
            <person name="Kim K.K."/>
            <person name="Kim J.S."/>
            <person name="Kim D.S."/>
            <person name="Ko S.H."/>
            <person name="Shin Y.K."/>
            <person name="Lee J.S."/>
        </authorList>
    </citation>
    <scope>NUCLEOTIDE SEQUENCE</scope>
    <source>
        <strain evidence="4">N237</strain>
    </source>
</reference>
<reference evidence="4" key="2">
    <citation type="submission" date="2022-05" db="EMBL/GenBank/DDBJ databases">
        <authorList>
            <person name="Kim J.-S."/>
            <person name="Lee K."/>
            <person name="Suh M."/>
            <person name="Eom M."/>
            <person name="Kim J.-S."/>
            <person name="Kim D.-S."/>
            <person name="Ko S.-H."/>
            <person name="Shin Y."/>
            <person name="Lee J.-S."/>
        </authorList>
    </citation>
    <scope>NUCLEOTIDE SEQUENCE</scope>
    <source>
        <strain evidence="4">N237</strain>
    </source>
</reference>
<gene>
    <name evidence="4" type="ORF">M6D93_01035</name>
</gene>
<sequence length="250" mass="27975">MSGYRAESELDPAAAAQTASTAEPVPAEPVPAEPAPAERASAKDAPHTPDVAHSPASSPGRRVVGPRKRSRRRWLRRTVAALFVLLLAWLTGCYVLLVRPHLDTPHRVDAILVLGPPDINDRYGRALELLEQGYSHNLVVSAVTEKQPQMQRACRNGIPDRRIICFYPWPPTTRGEAQKITELAAQYHWKSIMVVTSTFHISRARVIVRRCFPGQVSMVDTRRHIPLSQWAYEFSYQTGAWIKAGLNRDC</sequence>
<dbReference type="RefSeq" id="WP_249772259.1">
    <property type="nucleotide sequence ID" value="NZ_CP097332.1"/>
</dbReference>
<evidence type="ECO:0000256" key="1">
    <source>
        <dbReference type="SAM" id="MobiDB-lite"/>
    </source>
</evidence>